<dbReference type="AlphaFoldDB" id="A0A1V8P028"/>
<accession>A0A1V8P028</accession>
<protein>
    <recommendedName>
        <fullName evidence="3">FidL</fullName>
    </recommendedName>
</protein>
<name>A0A1V8P028_CITBR</name>
<dbReference type="RefSeq" id="WP_046274826.1">
    <property type="nucleotide sequence ID" value="NZ_CP077405.1"/>
</dbReference>
<reference evidence="1 2" key="1">
    <citation type="submission" date="2017-03" db="EMBL/GenBank/DDBJ databases">
        <authorList>
            <person name="Afonso C.L."/>
            <person name="Miller P.J."/>
            <person name="Scott M.A."/>
            <person name="Spackman E."/>
            <person name="Goraichik I."/>
            <person name="Dimitrov K.M."/>
            <person name="Suarez D.L."/>
            <person name="Swayne D.E."/>
        </authorList>
    </citation>
    <scope>NUCLEOTIDE SEQUENCE [LARGE SCALE GENOMIC DNA]</scope>
    <source>
        <strain evidence="1 2">ATCC 51113</strain>
    </source>
</reference>
<proteinExistence type="predicted"/>
<sequence>MKAIKISRLCAAVSLLLVMASSIGFYMYMLKRQNGMDIDCSTIIRYNHLNPDFTATLNLVFRLDKQFSGQVVLSGYINSEGGPETVSRTIHFGYEVNRPGEISVSNMHYVKKSQDTASDEIFKHSFFYVPEGTVRQIRINPLLNGWLIENLQSPFALCVNKDR</sequence>
<dbReference type="Proteomes" id="UP000192573">
    <property type="component" value="Unassembled WGS sequence"/>
</dbReference>
<evidence type="ECO:0000313" key="2">
    <source>
        <dbReference type="Proteomes" id="UP000192573"/>
    </source>
</evidence>
<gene>
    <name evidence="1" type="ORF">BZK42_10710</name>
</gene>
<organism evidence="1 2">
    <name type="scientific">Citrobacter braakii</name>
    <dbReference type="NCBI Taxonomy" id="57706"/>
    <lineage>
        <taxon>Bacteria</taxon>
        <taxon>Pseudomonadati</taxon>
        <taxon>Pseudomonadota</taxon>
        <taxon>Gammaproteobacteria</taxon>
        <taxon>Enterobacterales</taxon>
        <taxon>Enterobacteriaceae</taxon>
        <taxon>Citrobacter</taxon>
        <taxon>Citrobacter freundii complex</taxon>
    </lineage>
</organism>
<evidence type="ECO:0008006" key="3">
    <source>
        <dbReference type="Google" id="ProtNLM"/>
    </source>
</evidence>
<dbReference type="EMBL" id="NAEW01000004">
    <property type="protein sequence ID" value="OQM42004.1"/>
    <property type="molecule type" value="Genomic_DNA"/>
</dbReference>
<evidence type="ECO:0000313" key="1">
    <source>
        <dbReference type="EMBL" id="OQM42004.1"/>
    </source>
</evidence>
<comment type="caution">
    <text evidence="1">The sequence shown here is derived from an EMBL/GenBank/DDBJ whole genome shotgun (WGS) entry which is preliminary data.</text>
</comment>